<gene>
    <name evidence="1" type="ORF">MM415B01838_0014</name>
</gene>
<evidence type="ECO:0000313" key="1">
    <source>
        <dbReference type="EMBL" id="QJA56476.1"/>
    </source>
</evidence>
<proteinExistence type="predicted"/>
<dbReference type="AlphaFoldDB" id="A0A6M3IG64"/>
<sequence length="130" mass="14513">MARVSGIIHRYDRNKGIYQCEVSIGGITSKLVLPYEGSARQATDRQQIAQDSDIIIPAVVDTAGKIIKDAITWSEMKKRLGIILDASAQPPDWMYQMLRESEKIALSREAGTDPWGIRVKPKKLPAPYES</sequence>
<name>A0A6M3IG64_9ZZZZ</name>
<dbReference type="EMBL" id="MT141221">
    <property type="protein sequence ID" value="QJA56476.1"/>
    <property type="molecule type" value="Genomic_DNA"/>
</dbReference>
<protein>
    <submittedName>
        <fullName evidence="1">Uncharacterized protein</fullName>
    </submittedName>
</protein>
<organism evidence="1">
    <name type="scientific">viral metagenome</name>
    <dbReference type="NCBI Taxonomy" id="1070528"/>
    <lineage>
        <taxon>unclassified sequences</taxon>
        <taxon>metagenomes</taxon>
        <taxon>organismal metagenomes</taxon>
    </lineage>
</organism>
<reference evidence="1" key="1">
    <citation type="submission" date="2020-03" db="EMBL/GenBank/DDBJ databases">
        <title>The deep terrestrial virosphere.</title>
        <authorList>
            <person name="Holmfeldt K."/>
            <person name="Nilsson E."/>
            <person name="Simone D."/>
            <person name="Lopez-Fernandez M."/>
            <person name="Wu X."/>
            <person name="de Brujin I."/>
            <person name="Lundin D."/>
            <person name="Andersson A."/>
            <person name="Bertilsson S."/>
            <person name="Dopson M."/>
        </authorList>
    </citation>
    <scope>NUCLEOTIDE SEQUENCE</scope>
    <source>
        <strain evidence="1">MM415B01838</strain>
    </source>
</reference>
<accession>A0A6M3IG64</accession>